<reference evidence="5 6" key="1">
    <citation type="submission" date="2020-08" db="EMBL/GenBank/DDBJ databases">
        <title>Aphidius gifuensis genome sequencing and assembly.</title>
        <authorList>
            <person name="Du Z."/>
        </authorList>
    </citation>
    <scope>NUCLEOTIDE SEQUENCE [LARGE SCALE GENOMIC DNA]</scope>
    <source>
        <strain evidence="5">YNYX2018</strain>
        <tissue evidence="5">Adults</tissue>
    </source>
</reference>
<dbReference type="Pfam" id="PF00149">
    <property type="entry name" value="Metallophos"/>
    <property type="match status" value="1"/>
</dbReference>
<gene>
    <name evidence="5" type="ORF">HCN44_005096</name>
</gene>
<dbReference type="InterPro" id="IPR029052">
    <property type="entry name" value="Metallo-depent_PP-like"/>
</dbReference>
<evidence type="ECO:0000259" key="4">
    <source>
        <dbReference type="Pfam" id="PF24394"/>
    </source>
</evidence>
<dbReference type="InterPro" id="IPR004843">
    <property type="entry name" value="Calcineurin-like_PHP"/>
</dbReference>
<evidence type="ECO:0000259" key="3">
    <source>
        <dbReference type="Pfam" id="PF24384"/>
    </source>
</evidence>
<evidence type="ECO:0000313" key="6">
    <source>
        <dbReference type="Proteomes" id="UP000639338"/>
    </source>
</evidence>
<evidence type="ECO:0000259" key="2">
    <source>
        <dbReference type="Pfam" id="PF00149"/>
    </source>
</evidence>
<keyword evidence="6" id="KW-1185">Reference proteome</keyword>
<evidence type="ECO:0008006" key="7">
    <source>
        <dbReference type="Google" id="ProtNLM"/>
    </source>
</evidence>
<proteinExistence type="predicted"/>
<keyword evidence="1" id="KW-1133">Transmembrane helix</keyword>
<dbReference type="InterPro" id="IPR056229">
    <property type="entry name" value="Ig_TMM62"/>
</dbReference>
<dbReference type="GO" id="GO:0016787">
    <property type="term" value="F:hydrolase activity"/>
    <property type="evidence" value="ECO:0007669"/>
    <property type="project" value="InterPro"/>
</dbReference>
<evidence type="ECO:0000313" key="5">
    <source>
        <dbReference type="EMBL" id="KAF7992752.1"/>
    </source>
</evidence>
<dbReference type="Proteomes" id="UP000639338">
    <property type="component" value="Unassembled WGS sequence"/>
</dbReference>
<feature type="transmembrane region" description="Helical" evidence="1">
    <location>
        <begin position="524"/>
        <end position="550"/>
    </location>
</feature>
<feature type="transmembrane region" description="Helical" evidence="1">
    <location>
        <begin position="485"/>
        <end position="504"/>
    </location>
</feature>
<evidence type="ECO:0000256" key="1">
    <source>
        <dbReference type="SAM" id="Phobius"/>
    </source>
</evidence>
<dbReference type="Pfam" id="PF24384">
    <property type="entry name" value="Ig_TMM62"/>
    <property type="match status" value="1"/>
</dbReference>
<dbReference type="AlphaFoldDB" id="A0A834XWB2"/>
<dbReference type="SUPFAM" id="SSF56300">
    <property type="entry name" value="Metallo-dependent phosphatases"/>
    <property type="match status" value="1"/>
</dbReference>
<dbReference type="OrthoDB" id="27234at2759"/>
<keyword evidence="1" id="KW-0812">Transmembrane</keyword>
<organism evidence="5 6">
    <name type="scientific">Aphidius gifuensis</name>
    <name type="common">Parasitoid wasp</name>
    <dbReference type="NCBI Taxonomy" id="684658"/>
    <lineage>
        <taxon>Eukaryota</taxon>
        <taxon>Metazoa</taxon>
        <taxon>Ecdysozoa</taxon>
        <taxon>Arthropoda</taxon>
        <taxon>Hexapoda</taxon>
        <taxon>Insecta</taxon>
        <taxon>Pterygota</taxon>
        <taxon>Neoptera</taxon>
        <taxon>Endopterygota</taxon>
        <taxon>Hymenoptera</taxon>
        <taxon>Apocrita</taxon>
        <taxon>Ichneumonoidea</taxon>
        <taxon>Braconidae</taxon>
        <taxon>Aphidiinae</taxon>
        <taxon>Aphidius</taxon>
    </lineage>
</organism>
<keyword evidence="1" id="KW-0472">Membrane</keyword>
<accession>A0A834XWB2</accession>
<dbReference type="InterPro" id="IPR056230">
    <property type="entry name" value="TMEM62_C"/>
</dbReference>
<feature type="transmembrane region" description="Helical" evidence="1">
    <location>
        <begin position="556"/>
        <end position="576"/>
    </location>
</feature>
<feature type="domain" description="Calcineurin-like phosphoesterase" evidence="2">
    <location>
        <begin position="9"/>
        <end position="205"/>
    </location>
</feature>
<dbReference type="Gene3D" id="3.60.21.10">
    <property type="match status" value="1"/>
</dbReference>
<dbReference type="PANTHER" id="PTHR14795:SF0">
    <property type="entry name" value="TRANSMEMBRANE PROTEIN 62"/>
    <property type="match status" value="1"/>
</dbReference>
<sequence>MGGWVDYGISDIHISIFSDQERVFELKKFCNVTVKKINPSVVLATGSKQNLQEWKKYKEVLDESGITTGDIPWLDIRGNHDNFNIISIDSPENHYLNYSIQGQKKARSFIHQMTVRSTNYSFIAVDACMTPGPRRPFDFFGHLDKTEIQHITKFIEKSKQSKSDYNIWFGHFPTSCIITDDEKDVKQIIGKDEKSVAYLCGHLHTFAGLSPNMYTIQNEGYLEIEVSDWKEHRIFRLGVIDNGLFTFVDVKHDEWPIGIITNPKNALYHMKKKENIQSIVDSTHIRVLAFSLDPVVNVSIQINNGKWINCYKVGDDPLWVTEWNSSLYKIATNSIRAKIIDKMGRTKETELQYFSLDGTQPSFSFISTVILNTETKTFVLITIIFYAFMSIIIIVPLCICKYLHGLCQKKQRDNPRIRRKWIRSCVRKIWLLSTLDFIFYPIIIYPIYLAIGPWIAGEIIEDKYGVIYSWGIFVGHSFIPASLSYFYGFLQLLTFYFPLVWILAHTVDKRYQSLHKLQRKKPKILLFIWRNLFFIILMIFHMYLIVILWISYGTVATLLCPFLTWSTLMAVILWVYAHQVSISYIKCAGSVWTPS</sequence>
<feature type="transmembrane region" description="Helical" evidence="1">
    <location>
        <begin position="378"/>
        <end position="404"/>
    </location>
</feature>
<dbReference type="PANTHER" id="PTHR14795">
    <property type="entry name" value="HELICASE RELATED"/>
    <property type="match status" value="1"/>
</dbReference>
<feature type="domain" description="TMEM62 C-terminal" evidence="4">
    <location>
        <begin position="386"/>
        <end position="517"/>
    </location>
</feature>
<protein>
    <recommendedName>
        <fullName evidence="7">Calcineurin-like phosphoesterase domain-containing protein</fullName>
    </recommendedName>
</protein>
<dbReference type="EMBL" id="JACMRX010000003">
    <property type="protein sequence ID" value="KAF7992752.1"/>
    <property type="molecule type" value="Genomic_DNA"/>
</dbReference>
<comment type="caution">
    <text evidence="5">The sequence shown here is derived from an EMBL/GenBank/DDBJ whole genome shotgun (WGS) entry which is preliminary data.</text>
</comment>
<name>A0A834XWB2_APHGI</name>
<dbReference type="Pfam" id="PF24394">
    <property type="entry name" value="TMEM62_C"/>
    <property type="match status" value="1"/>
</dbReference>
<feature type="transmembrane region" description="Helical" evidence="1">
    <location>
        <begin position="425"/>
        <end position="448"/>
    </location>
</feature>
<feature type="domain" description="TMEM62 Ig-like" evidence="3">
    <location>
        <begin position="254"/>
        <end position="359"/>
    </location>
</feature>